<dbReference type="Proteomes" id="UP000573603">
    <property type="component" value="Unassembled WGS sequence"/>
</dbReference>
<evidence type="ECO:0000313" key="15">
    <source>
        <dbReference type="EMBL" id="KAF5232537.1"/>
    </source>
</evidence>
<feature type="domain" description="ABC transmembrane type-1" evidence="14">
    <location>
        <begin position="45"/>
        <end position="353"/>
    </location>
</feature>
<evidence type="ECO:0000313" key="16">
    <source>
        <dbReference type="Proteomes" id="UP000573603"/>
    </source>
</evidence>
<evidence type="ECO:0000256" key="9">
    <source>
        <dbReference type="ARBA" id="ARBA00023136"/>
    </source>
</evidence>
<keyword evidence="5" id="KW-0677">Repeat</keyword>
<dbReference type="FunFam" id="3.40.50.300:FF:000913">
    <property type="entry name" value="ABC multidrug transporter SitT"/>
    <property type="match status" value="1"/>
</dbReference>
<comment type="caution">
    <text evidence="15">The sequence shown here is derived from an EMBL/GenBank/DDBJ whole genome shotgun (WGS) entry which is preliminary data.</text>
</comment>
<feature type="domain" description="ABC transporter" evidence="13">
    <location>
        <begin position="389"/>
        <end position="666"/>
    </location>
</feature>
<feature type="coiled-coil region" evidence="10">
    <location>
        <begin position="591"/>
        <end position="618"/>
    </location>
</feature>
<dbReference type="InterPro" id="IPR003593">
    <property type="entry name" value="AAA+_ATPase"/>
</dbReference>
<evidence type="ECO:0000256" key="2">
    <source>
        <dbReference type="ARBA" id="ARBA00007577"/>
    </source>
</evidence>
<feature type="region of interest" description="Disordered" evidence="11">
    <location>
        <begin position="1061"/>
        <end position="1098"/>
    </location>
</feature>
<feature type="transmembrane region" description="Helical" evidence="12">
    <location>
        <begin position="180"/>
        <end position="198"/>
    </location>
</feature>
<dbReference type="Gene3D" id="1.20.1560.10">
    <property type="entry name" value="ABC transporter type 1, transmembrane domain"/>
    <property type="match status" value="1"/>
</dbReference>
<dbReference type="SMART" id="SM00382">
    <property type="entry name" value="AAA"/>
    <property type="match status" value="2"/>
</dbReference>
<dbReference type="InterPro" id="IPR029498">
    <property type="entry name" value="HeLo_dom"/>
</dbReference>
<protein>
    <submittedName>
        <fullName evidence="15">Uncharacterized protein</fullName>
    </submittedName>
</protein>
<dbReference type="SUPFAM" id="SSF90123">
    <property type="entry name" value="ABC transporter transmembrane region"/>
    <property type="match status" value="2"/>
</dbReference>
<dbReference type="GO" id="GO:0016887">
    <property type="term" value="F:ATP hydrolysis activity"/>
    <property type="evidence" value="ECO:0007669"/>
    <property type="project" value="InterPro"/>
</dbReference>
<feature type="domain" description="ABC transporter" evidence="13">
    <location>
        <begin position="1102"/>
        <end position="1340"/>
    </location>
</feature>
<dbReference type="GO" id="GO:0090374">
    <property type="term" value="P:oligopeptide export from mitochondrion"/>
    <property type="evidence" value="ECO:0007669"/>
    <property type="project" value="TreeGrafter"/>
</dbReference>
<dbReference type="InterPro" id="IPR011527">
    <property type="entry name" value="ABC1_TM_dom"/>
</dbReference>
<dbReference type="FunFam" id="1.20.1560.10:FF:000057">
    <property type="entry name" value="ABC multidrug transporter SitT"/>
    <property type="match status" value="1"/>
</dbReference>
<keyword evidence="9 12" id="KW-0472">Membrane</keyword>
<dbReference type="SUPFAM" id="SSF56112">
    <property type="entry name" value="Protein kinase-like (PK-like)"/>
    <property type="match status" value="1"/>
</dbReference>
<evidence type="ECO:0000256" key="6">
    <source>
        <dbReference type="ARBA" id="ARBA00022741"/>
    </source>
</evidence>
<feature type="transmembrane region" description="Helical" evidence="12">
    <location>
        <begin position="1020"/>
        <end position="1041"/>
    </location>
</feature>
<dbReference type="GO" id="GO:0005743">
    <property type="term" value="C:mitochondrial inner membrane"/>
    <property type="evidence" value="ECO:0007669"/>
    <property type="project" value="TreeGrafter"/>
</dbReference>
<organism evidence="15 16">
    <name type="scientific">Fusarium anthophilum</name>
    <dbReference type="NCBI Taxonomy" id="48485"/>
    <lineage>
        <taxon>Eukaryota</taxon>
        <taxon>Fungi</taxon>
        <taxon>Dikarya</taxon>
        <taxon>Ascomycota</taxon>
        <taxon>Pezizomycotina</taxon>
        <taxon>Sordariomycetes</taxon>
        <taxon>Hypocreomycetidae</taxon>
        <taxon>Hypocreales</taxon>
        <taxon>Nectriaceae</taxon>
        <taxon>Fusarium</taxon>
        <taxon>Fusarium fujikuroi species complex</taxon>
    </lineage>
</organism>
<accession>A0A8H5DR26</accession>
<dbReference type="PANTHER" id="PTHR43394">
    <property type="entry name" value="ATP-DEPENDENT PERMEASE MDL1, MITOCHONDRIAL"/>
    <property type="match status" value="1"/>
</dbReference>
<feature type="region of interest" description="Disordered" evidence="11">
    <location>
        <begin position="1431"/>
        <end position="1460"/>
    </location>
</feature>
<feature type="transmembrane region" description="Helical" evidence="12">
    <location>
        <begin position="870"/>
        <end position="895"/>
    </location>
</feature>
<keyword evidence="10" id="KW-0175">Coiled coil</keyword>
<dbReference type="Pfam" id="PF00005">
    <property type="entry name" value="ABC_tran"/>
    <property type="match status" value="2"/>
</dbReference>
<keyword evidence="3" id="KW-0813">Transport</keyword>
<proteinExistence type="inferred from homology"/>
<feature type="transmembrane region" description="Helical" evidence="12">
    <location>
        <begin position="801"/>
        <end position="827"/>
    </location>
</feature>
<evidence type="ECO:0000256" key="1">
    <source>
        <dbReference type="ARBA" id="ARBA00004141"/>
    </source>
</evidence>
<keyword evidence="6" id="KW-0547">Nucleotide-binding</keyword>
<feature type="transmembrane region" description="Helical" evidence="12">
    <location>
        <begin position="753"/>
        <end position="781"/>
    </location>
</feature>
<evidence type="ECO:0000259" key="14">
    <source>
        <dbReference type="PROSITE" id="PS50929"/>
    </source>
</evidence>
<evidence type="ECO:0000256" key="5">
    <source>
        <dbReference type="ARBA" id="ARBA00022737"/>
    </source>
</evidence>
<keyword evidence="8 12" id="KW-1133">Transmembrane helix</keyword>
<keyword evidence="16" id="KW-1185">Reference proteome</keyword>
<evidence type="ECO:0000256" key="8">
    <source>
        <dbReference type="ARBA" id="ARBA00022989"/>
    </source>
</evidence>
<dbReference type="Pfam" id="PF00664">
    <property type="entry name" value="ABC_membrane"/>
    <property type="match status" value="2"/>
</dbReference>
<dbReference type="InterPro" id="IPR036640">
    <property type="entry name" value="ABC1_TM_sf"/>
</dbReference>
<feature type="domain" description="ABC transmembrane type-1" evidence="14">
    <location>
        <begin position="758"/>
        <end position="1046"/>
    </location>
</feature>
<keyword evidence="7" id="KW-0067">ATP-binding</keyword>
<name>A0A8H5DR26_9HYPO</name>
<dbReference type="CDD" id="cd18577">
    <property type="entry name" value="ABC_6TM_Pgp_ABCB1_D1_like"/>
    <property type="match status" value="1"/>
</dbReference>
<feature type="compositionally biased region" description="Basic residues" evidence="11">
    <location>
        <begin position="1439"/>
        <end position="1450"/>
    </location>
</feature>
<dbReference type="EMBL" id="JABEVY010000442">
    <property type="protein sequence ID" value="KAF5232537.1"/>
    <property type="molecule type" value="Genomic_DNA"/>
</dbReference>
<comment type="similarity">
    <text evidence="2">Belongs to the ABC transporter superfamily. ABCB family. Multidrug resistance exporter (TC 3.A.1.201) subfamily.</text>
</comment>
<dbReference type="Pfam" id="PF14479">
    <property type="entry name" value="HeLo"/>
    <property type="match status" value="1"/>
</dbReference>
<keyword evidence="4 12" id="KW-0812">Transmembrane</keyword>
<dbReference type="InterPro" id="IPR038305">
    <property type="entry name" value="HeLo_sf"/>
</dbReference>
<dbReference type="InterPro" id="IPR017871">
    <property type="entry name" value="ABC_transporter-like_CS"/>
</dbReference>
<dbReference type="InterPro" id="IPR011009">
    <property type="entry name" value="Kinase-like_dom_sf"/>
</dbReference>
<feature type="transmembrane region" description="Helical" evidence="12">
    <location>
        <begin position="41"/>
        <end position="65"/>
    </location>
</feature>
<dbReference type="InterPro" id="IPR027417">
    <property type="entry name" value="P-loop_NTPase"/>
</dbReference>
<dbReference type="PROSITE" id="PS00211">
    <property type="entry name" value="ABC_TRANSPORTER_1"/>
    <property type="match status" value="2"/>
</dbReference>
<dbReference type="InterPro" id="IPR039421">
    <property type="entry name" value="Type_1_exporter"/>
</dbReference>
<dbReference type="InterPro" id="IPR003439">
    <property type="entry name" value="ABC_transporter-like_ATP-bd"/>
</dbReference>
<feature type="transmembrane region" description="Helical" evidence="12">
    <location>
        <begin position="16"/>
        <end position="34"/>
    </location>
</feature>
<evidence type="ECO:0000256" key="7">
    <source>
        <dbReference type="ARBA" id="ARBA00022840"/>
    </source>
</evidence>
<dbReference type="GO" id="GO:0005524">
    <property type="term" value="F:ATP binding"/>
    <property type="evidence" value="ECO:0007669"/>
    <property type="project" value="UniProtKB-KW"/>
</dbReference>
<evidence type="ECO:0000256" key="10">
    <source>
        <dbReference type="SAM" id="Coils"/>
    </source>
</evidence>
<gene>
    <name evidence="15" type="ORF">FANTH_12903</name>
</gene>
<dbReference type="PANTHER" id="PTHR43394:SF11">
    <property type="entry name" value="ATP-BINDING CASSETTE TRANSPORTER"/>
    <property type="match status" value="1"/>
</dbReference>
<evidence type="ECO:0000259" key="13">
    <source>
        <dbReference type="PROSITE" id="PS50893"/>
    </source>
</evidence>
<dbReference type="Gene3D" id="1.10.510.10">
    <property type="entry name" value="Transferase(Phosphotransferase) domain 1"/>
    <property type="match status" value="1"/>
</dbReference>
<comment type="subcellular location">
    <subcellularLocation>
        <location evidence="1">Membrane</location>
        <topology evidence="1">Multi-pass membrane protein</topology>
    </subcellularLocation>
</comment>
<evidence type="ECO:0000256" key="11">
    <source>
        <dbReference type="SAM" id="MobiDB-lite"/>
    </source>
</evidence>
<feature type="transmembrane region" description="Helical" evidence="12">
    <location>
        <begin position="986"/>
        <end position="1005"/>
    </location>
</feature>
<reference evidence="15 16" key="1">
    <citation type="journal article" date="2020" name="BMC Genomics">
        <title>Correction to: Identification and distribution of gene clusters required for synthesis of sphingolipid metabolism inhibitors in diverse species of the filamentous fungus Fusarium.</title>
        <authorList>
            <person name="Kim H.S."/>
            <person name="Lohmar J.M."/>
            <person name="Busman M."/>
            <person name="Brown D.W."/>
            <person name="Naumann T.A."/>
            <person name="Divon H.H."/>
            <person name="Lysoe E."/>
            <person name="Uhlig S."/>
            <person name="Proctor R.H."/>
        </authorList>
    </citation>
    <scope>NUCLEOTIDE SEQUENCE [LARGE SCALE GENOMIC DNA]</scope>
    <source>
        <strain evidence="15 16">NRRL 25214</strain>
    </source>
</reference>
<evidence type="ECO:0000256" key="12">
    <source>
        <dbReference type="SAM" id="Phobius"/>
    </source>
</evidence>
<feature type="transmembrane region" description="Helical" evidence="12">
    <location>
        <begin position="108"/>
        <end position="128"/>
    </location>
</feature>
<dbReference type="SUPFAM" id="SSF52540">
    <property type="entry name" value="P-loop containing nucleoside triphosphate hydrolases"/>
    <property type="match status" value="2"/>
</dbReference>
<feature type="transmembrane region" description="Helical" evidence="12">
    <location>
        <begin position="204"/>
        <end position="223"/>
    </location>
</feature>
<dbReference type="CDD" id="cd18578">
    <property type="entry name" value="ABC_6TM_Pgp_ABCB1_D2_like"/>
    <property type="match status" value="1"/>
</dbReference>
<dbReference type="InterPro" id="IPR056002">
    <property type="entry name" value="DUF7580"/>
</dbReference>
<dbReference type="GO" id="GO:0015421">
    <property type="term" value="F:ABC-type oligopeptide transporter activity"/>
    <property type="evidence" value="ECO:0007669"/>
    <property type="project" value="TreeGrafter"/>
</dbReference>
<dbReference type="Pfam" id="PF24476">
    <property type="entry name" value="DUF7580"/>
    <property type="match status" value="1"/>
</dbReference>
<dbReference type="PROSITE" id="PS50893">
    <property type="entry name" value="ABC_TRANSPORTER_2"/>
    <property type="match status" value="2"/>
</dbReference>
<evidence type="ECO:0000256" key="4">
    <source>
        <dbReference type="ARBA" id="ARBA00022692"/>
    </source>
</evidence>
<evidence type="ECO:0000256" key="3">
    <source>
        <dbReference type="ARBA" id="ARBA00022448"/>
    </source>
</evidence>
<dbReference type="Gene3D" id="1.20.120.1020">
    <property type="entry name" value="Prion-inhibition and propagation, HeLo domain"/>
    <property type="match status" value="1"/>
</dbReference>
<dbReference type="PROSITE" id="PS50929">
    <property type="entry name" value="ABC_TM1F"/>
    <property type="match status" value="2"/>
</dbReference>
<sequence>MSVTLDQSGIEKPKRSFLSSIKTCFIYLELLFAAGPTWVDYFLIALGTLCAVGAGVPFPLMGVLFGQLIDNFNGATCAADGSGSGASDAASDPLDYENAINDKVIKTAWIGAIALVLIYGHLTCWNIISQRLAQRLRTRYVSALLRQPPEFFDTRGSSGQVSSRLQGDITAVQAGTSEKVGNIITTMSFFVTVFIIAFTKQPRLAGILICMLPAFLLSGILGGRYLGKFVVKQTEASAAASSIASEALSHVAVVQAFGAAPRLEEKFAEHMARSRKYAIAKSSIAAIQTGLLYFIAYSGNALAFWQGSKKIAESVARNDGSTTVGEIYAIVYLLVDACVMLGGMAPTLPFLGAAVGAFQRLKEDIDAPSSIDGTSREGVVLPPSAAKALTFRNVSFEYASRRGQPVLDNVTLDFPAGKYTAIVGLSGSGKSTIASLIARLHDPTEGTVELEGHDLRTLNVKSLRSFISFVQQEPSLLDRSILENIALGLVNSPKESHQHLKSLLKGPELAKMAAKGKDALDSAASLGPEFAEIANLIRHAAEQADAASFIERLELGYGTTAGPKGSLVSGGQRQRIALARALIRDPEILVLDEATAALDSASEKRIQLAVERAAAEKRTIISIAHRLSTIRNADNIIVMKAGRVAEQGTYDDLMTKEDGEFSNMAKLQTVGNKSDTGSVDGESIGASTLRNDTELNEKTEVSKAKQSLDSQILGREEETKKKEEIATDDRELDDVKPFSSVIRGLVWLIRPSLGWFTLAMIAAVFVGATFSGSGIIFGFTVGALNPCANTLDHIRSMGNMFAGLFFMLAGVELIANFIAWLGFGIVAERLLYNLRVLSFRSLLEQGIHWHQSEGRTPTSLLGIITKDSMAVGAFSGSTFGTVFAILINVLIAVIISHIFAWKIALVCLVTLPILLGSGFMQLRMLARYEERHREAFSTATSLATEAIQSIRTVAILSLENEYMEGFARLLKPPREQVVRASVTTNIWLAISYTTGTFINALAYWWGSQLIMKGEYTQKDFLIILVAMLTSAQLWSGMFSLAPEFSRARLALSRVMTVVNMGSSTHTGKPGQDPSKTGGDIEASGGEKSPSPADNHRRRGAKVTFKGVSFAYPSRPDATILDNVSFALPPNQFCGLVGPSGAGKSTIMNLVQRLYEPTSGSVLIDDNDISKLPASFRDTIALVPQDPALFDGSVRFNVGLGAPPGHEATDDEIKEACRLANIHDVIEALPDGYDTECGPAASRLSGGQRQRLAIARALVRRPRLLLLDESTSALDAASEAALQEGLERASRGTTVLAITHRLHTVQKADIIFIVENGQIVDSLIPSLPTLTPHSNAMAEAVGTALAVVGVLGQLFNGCIARDFCVKYASRRCLVVWGRDWGVAEGRLEAHLESTRNPQLRSLALQILEELHSAVTDFKKLKNRYGLVDEGRASLDVTGPKPRKSPSPSRKKPKDDESRDLNGVSRVADKDKFINLLRDLRDFNDGLERLFPTSHLPSFQRAWTNQLLESAQRDLTQLTLLEIASDGVYPKLTTSANLKKLRINLDAKPQASFKPTFALKVPRAALDLSGDAGDGGRSTGRHESAGDVVIEWVDYDRDGYVDDASRCRYGLVYKAPSPSFSTLHELIASSDLKTPNLDDRVRLAHTLAVALWSLHSLDWLHKSLCSSNILFFPSAFSASAHSSTAAGALVPDIQCPYLTGFDASRPDLDTTLSVAPRNPSILTLHRHPASLRGFPHCKPMDIYSLGLVLLEIGLWKVLQTYHKPHYSTGRWRDKVLRAVLVPGLGSKVGSRYRDVVDKCLAVSEEMTSAEAGKVIEDVVTALEAIRT</sequence>
<dbReference type="Gene3D" id="3.40.50.300">
    <property type="entry name" value="P-loop containing nucleotide triphosphate hydrolases"/>
    <property type="match status" value="2"/>
</dbReference>
<feature type="transmembrane region" description="Helical" evidence="12">
    <location>
        <begin position="283"/>
        <end position="307"/>
    </location>
</feature>
<feature type="transmembrane region" description="Helical" evidence="12">
    <location>
        <begin position="901"/>
        <end position="922"/>
    </location>
</feature>